<proteinExistence type="predicted"/>
<evidence type="ECO:0000313" key="2">
    <source>
        <dbReference type="Proteomes" id="UP000563094"/>
    </source>
</evidence>
<dbReference type="AlphaFoldDB" id="A0A839GKJ6"/>
<reference evidence="1 2" key="1">
    <citation type="submission" date="2020-08" db="EMBL/GenBank/DDBJ databases">
        <title>Genomic Encyclopedia of Type Strains, Phase IV (KMG-IV): sequencing the most valuable type-strain genomes for metagenomic binning, comparative biology and taxonomic classification.</title>
        <authorList>
            <person name="Goeker M."/>
        </authorList>
    </citation>
    <scope>NUCLEOTIDE SEQUENCE [LARGE SCALE GENOMIC DNA]</scope>
    <source>
        <strain evidence="1 2">DSM 29854</strain>
    </source>
</reference>
<protein>
    <submittedName>
        <fullName evidence="1">Uncharacterized protein</fullName>
    </submittedName>
</protein>
<dbReference type="RefSeq" id="WP_182513565.1">
    <property type="nucleotide sequence ID" value="NZ_JACJIQ010000012.1"/>
</dbReference>
<dbReference type="EMBL" id="JACJIQ010000012">
    <property type="protein sequence ID" value="MBA9078303.1"/>
    <property type="molecule type" value="Genomic_DNA"/>
</dbReference>
<organism evidence="1 2">
    <name type="scientific">Rufibacter quisquiliarum</name>
    <dbReference type="NCBI Taxonomy" id="1549639"/>
    <lineage>
        <taxon>Bacteria</taxon>
        <taxon>Pseudomonadati</taxon>
        <taxon>Bacteroidota</taxon>
        <taxon>Cytophagia</taxon>
        <taxon>Cytophagales</taxon>
        <taxon>Hymenobacteraceae</taxon>
        <taxon>Rufibacter</taxon>
    </lineage>
</organism>
<evidence type="ECO:0000313" key="1">
    <source>
        <dbReference type="EMBL" id="MBA9078303.1"/>
    </source>
</evidence>
<accession>A0A839GKJ6</accession>
<sequence length="65" mass="7177">MTTQLTLSVCLSKEEQRDATLIALGYPGYEPKTDHGRQMKAQYTATKQPTLARPLKPANASINND</sequence>
<name>A0A839GKJ6_9BACT</name>
<dbReference type="Proteomes" id="UP000563094">
    <property type="component" value="Unassembled WGS sequence"/>
</dbReference>
<comment type="caution">
    <text evidence="1">The sequence shown here is derived from an EMBL/GenBank/DDBJ whole genome shotgun (WGS) entry which is preliminary data.</text>
</comment>
<gene>
    <name evidence="1" type="ORF">FHS90_003029</name>
</gene>
<keyword evidence="2" id="KW-1185">Reference proteome</keyword>